<organism evidence="3 4">
    <name type="scientific">Camellia sinensis var. sinensis</name>
    <name type="common">China tea</name>
    <dbReference type="NCBI Taxonomy" id="542762"/>
    <lineage>
        <taxon>Eukaryota</taxon>
        <taxon>Viridiplantae</taxon>
        <taxon>Streptophyta</taxon>
        <taxon>Embryophyta</taxon>
        <taxon>Tracheophyta</taxon>
        <taxon>Spermatophyta</taxon>
        <taxon>Magnoliopsida</taxon>
        <taxon>eudicotyledons</taxon>
        <taxon>Gunneridae</taxon>
        <taxon>Pentapetalae</taxon>
        <taxon>asterids</taxon>
        <taxon>Ericales</taxon>
        <taxon>Theaceae</taxon>
        <taxon>Camellia</taxon>
    </lineage>
</organism>
<comment type="similarity">
    <text evidence="1">Belongs to the 14-3-3 family.</text>
</comment>
<gene>
    <name evidence="3" type="ORF">TEA_008437</name>
</gene>
<dbReference type="EMBL" id="SDRB02000553">
    <property type="protein sequence ID" value="THG23014.1"/>
    <property type="molecule type" value="Genomic_DNA"/>
</dbReference>
<dbReference type="SUPFAM" id="SSF48445">
    <property type="entry name" value="14-3-3 protein"/>
    <property type="match status" value="1"/>
</dbReference>
<dbReference type="InterPro" id="IPR000308">
    <property type="entry name" value="14-3-3"/>
</dbReference>
<accession>A0A4S4F1V8</accession>
<evidence type="ECO:0000313" key="3">
    <source>
        <dbReference type="EMBL" id="THG23014.1"/>
    </source>
</evidence>
<protein>
    <recommendedName>
        <fullName evidence="2">14-3-3 domain-containing protein</fullName>
    </recommendedName>
</protein>
<sequence length="385" mass="44079">MERNFLGLNSKDSVVVVKEEAVEGCKDLVNLEDNDNYDVVERLAGRKAAKKNKAKDLGNNVIESPFVKLLEEIKVKNDITNEKKIEIFEKSYLQKEWRIENEERREERRLALEEGREEERIMSMDTTLKSLEILMAMAVPENMSRYECFYMAKLAQEANRYKDTVNFMEKLIIVSTSSSSGSELIIEERNLLSTATKKVIDSLRAAWQALSSTEQNHNNHVALVTDYKSKIESELSHICNRVLNLLEKHLIPSASKSESKVLYLKMKGDYYRYMTEFKVGTEKTEAVENTIMAYKAAEAIAVSELAPTLPTRLGLALNFSVFFYEIEGASEKACSIAREAYEEAMAKLDSLGNESYKETCLFILQLMRDNLNLWASDMEITSYSY</sequence>
<dbReference type="Pfam" id="PF00244">
    <property type="entry name" value="14-3-3"/>
    <property type="match status" value="1"/>
</dbReference>
<dbReference type="AlphaFoldDB" id="A0A4S4F1V8"/>
<name>A0A4S4F1V8_CAMSN</name>
<evidence type="ECO:0000259" key="2">
    <source>
        <dbReference type="SMART" id="SM00101"/>
    </source>
</evidence>
<dbReference type="Gene3D" id="1.20.190.20">
    <property type="entry name" value="14-3-3 domain"/>
    <property type="match status" value="1"/>
</dbReference>
<dbReference type="InterPro" id="IPR036815">
    <property type="entry name" value="14-3-3_dom_sf"/>
</dbReference>
<evidence type="ECO:0000313" key="4">
    <source>
        <dbReference type="Proteomes" id="UP000306102"/>
    </source>
</evidence>
<dbReference type="PANTHER" id="PTHR18860">
    <property type="entry name" value="14-3-3 PROTEIN"/>
    <property type="match status" value="1"/>
</dbReference>
<dbReference type="Proteomes" id="UP000306102">
    <property type="component" value="Unassembled WGS sequence"/>
</dbReference>
<keyword evidence="4" id="KW-1185">Reference proteome</keyword>
<feature type="domain" description="14-3-3" evidence="2">
    <location>
        <begin position="145"/>
        <end position="382"/>
    </location>
</feature>
<dbReference type="InterPro" id="IPR023410">
    <property type="entry name" value="14-3-3_domain"/>
</dbReference>
<evidence type="ECO:0000256" key="1">
    <source>
        <dbReference type="ARBA" id="ARBA00006141"/>
    </source>
</evidence>
<dbReference type="SMART" id="SM00101">
    <property type="entry name" value="14_3_3"/>
    <property type="match status" value="1"/>
</dbReference>
<comment type="caution">
    <text evidence="3">The sequence shown here is derived from an EMBL/GenBank/DDBJ whole genome shotgun (WGS) entry which is preliminary data.</text>
</comment>
<reference evidence="3 4" key="1">
    <citation type="journal article" date="2018" name="Proc. Natl. Acad. Sci. U.S.A.">
        <title>Draft genome sequence of Camellia sinensis var. sinensis provides insights into the evolution of the tea genome and tea quality.</title>
        <authorList>
            <person name="Wei C."/>
            <person name="Yang H."/>
            <person name="Wang S."/>
            <person name="Zhao J."/>
            <person name="Liu C."/>
            <person name="Gao L."/>
            <person name="Xia E."/>
            <person name="Lu Y."/>
            <person name="Tai Y."/>
            <person name="She G."/>
            <person name="Sun J."/>
            <person name="Cao H."/>
            <person name="Tong W."/>
            <person name="Gao Q."/>
            <person name="Li Y."/>
            <person name="Deng W."/>
            <person name="Jiang X."/>
            <person name="Wang W."/>
            <person name="Chen Q."/>
            <person name="Zhang S."/>
            <person name="Li H."/>
            <person name="Wu J."/>
            <person name="Wang P."/>
            <person name="Li P."/>
            <person name="Shi C."/>
            <person name="Zheng F."/>
            <person name="Jian J."/>
            <person name="Huang B."/>
            <person name="Shan D."/>
            <person name="Shi M."/>
            <person name="Fang C."/>
            <person name="Yue Y."/>
            <person name="Li F."/>
            <person name="Li D."/>
            <person name="Wei S."/>
            <person name="Han B."/>
            <person name="Jiang C."/>
            <person name="Yin Y."/>
            <person name="Xia T."/>
            <person name="Zhang Z."/>
            <person name="Bennetzen J.L."/>
            <person name="Zhao S."/>
            <person name="Wan X."/>
        </authorList>
    </citation>
    <scope>NUCLEOTIDE SEQUENCE [LARGE SCALE GENOMIC DNA]</scope>
    <source>
        <strain evidence="4">cv. Shuchazao</strain>
        <tissue evidence="3">Leaf</tissue>
    </source>
</reference>
<proteinExistence type="inferred from homology"/>
<dbReference type="STRING" id="542762.A0A4S4F1V8"/>
<dbReference type="PRINTS" id="PR00305">
    <property type="entry name" value="1433ZETA"/>
</dbReference>